<dbReference type="SMART" id="SM00181">
    <property type="entry name" value="EGF"/>
    <property type="match status" value="2"/>
</dbReference>
<dbReference type="InterPro" id="IPR000742">
    <property type="entry name" value="EGF"/>
</dbReference>
<dbReference type="Pfam" id="PF13947">
    <property type="entry name" value="GUB_WAK_bind"/>
    <property type="match status" value="1"/>
</dbReference>
<dbReference type="SUPFAM" id="SSF57196">
    <property type="entry name" value="EGF/Laminin"/>
    <property type="match status" value="1"/>
</dbReference>
<dbReference type="GO" id="GO:0016020">
    <property type="term" value="C:membrane"/>
    <property type="evidence" value="ECO:0007669"/>
    <property type="project" value="UniProtKB-SubCell"/>
</dbReference>
<evidence type="ECO:0000259" key="7">
    <source>
        <dbReference type="PROSITE" id="PS50026"/>
    </source>
</evidence>
<dbReference type="Proteomes" id="UP000032180">
    <property type="component" value="Chromosome 2"/>
</dbReference>
<dbReference type="PROSITE" id="PS50026">
    <property type="entry name" value="EGF_3"/>
    <property type="match status" value="1"/>
</dbReference>
<organism evidence="8 9">
    <name type="scientific">Leersia perrieri</name>
    <dbReference type="NCBI Taxonomy" id="77586"/>
    <lineage>
        <taxon>Eukaryota</taxon>
        <taxon>Viridiplantae</taxon>
        <taxon>Streptophyta</taxon>
        <taxon>Embryophyta</taxon>
        <taxon>Tracheophyta</taxon>
        <taxon>Spermatophyta</taxon>
        <taxon>Magnoliopsida</taxon>
        <taxon>Liliopsida</taxon>
        <taxon>Poales</taxon>
        <taxon>Poaceae</taxon>
        <taxon>BOP clade</taxon>
        <taxon>Oryzoideae</taxon>
        <taxon>Oryzeae</taxon>
        <taxon>Oryzinae</taxon>
        <taxon>Leersia</taxon>
    </lineage>
</organism>
<dbReference type="CDD" id="cd00054">
    <property type="entry name" value="EGF_CA"/>
    <property type="match status" value="1"/>
</dbReference>
<reference evidence="8 9" key="1">
    <citation type="submission" date="2012-08" db="EMBL/GenBank/DDBJ databases">
        <title>Oryza genome evolution.</title>
        <authorList>
            <person name="Wing R.A."/>
        </authorList>
    </citation>
    <scope>NUCLEOTIDE SEQUENCE</scope>
</reference>
<dbReference type="EnsemblPlants" id="LPERR02G30220.1">
    <property type="protein sequence ID" value="LPERR02G30220.1"/>
    <property type="gene ID" value="LPERR02G30220"/>
</dbReference>
<dbReference type="InterPro" id="IPR049883">
    <property type="entry name" value="NOTCH1_EGF-like"/>
</dbReference>
<name>A0A0D9VMF5_9ORYZ</name>
<dbReference type="STRING" id="77586.A0A0D9VMF5"/>
<evidence type="ECO:0000256" key="3">
    <source>
        <dbReference type="ARBA" id="ARBA00022729"/>
    </source>
</evidence>
<dbReference type="HOGENOM" id="CLU_000288_43_10_1"/>
<evidence type="ECO:0000256" key="5">
    <source>
        <dbReference type="PROSITE-ProRule" id="PRU00076"/>
    </source>
</evidence>
<dbReference type="SMART" id="SM00179">
    <property type="entry name" value="EGF_CA"/>
    <property type="match status" value="1"/>
</dbReference>
<keyword evidence="3 6" id="KW-0732">Signal</keyword>
<dbReference type="Gramene" id="LPERR02G30220.1">
    <property type="protein sequence ID" value="LPERR02G30220.1"/>
    <property type="gene ID" value="LPERR02G30220"/>
</dbReference>
<dbReference type="eggNOG" id="ENOG502QQPF">
    <property type="taxonomic scope" value="Eukaryota"/>
</dbReference>
<sequence length="352" mass="38997">MATIRLMSLQVAVFLVLLAPVTPPVSAQKPAAHCLDKCGNISIPYPFGIGADCARDEGFQLHCDRNESTPRLLTYQFKPPQQLVNLSLADGEARVLLKPETKCIVEERSADLPPPPTSYTFVNGSTTYRYSAKKNRLVALGCPNLGYIVDGSDNYVSGCMSACRPSLDSPLPAPCTGERCCQINIPPTLNFYVPRMYNFDNLSTVDAELRGSTTPCRHVFLVEQTWIETVYNDTKDFNRLELEAMPVVLEWAIRNVYNCSAGKRKTTDYACRSANSDCFNTTDNQGYRCRCYDGYEGNPYLDGGCKDIDECQRQKEYPCFGKCTNTQGNHTCVCPPGTSGNAKQENGCRPTD</sequence>
<evidence type="ECO:0000313" key="9">
    <source>
        <dbReference type="Proteomes" id="UP000032180"/>
    </source>
</evidence>
<evidence type="ECO:0000256" key="2">
    <source>
        <dbReference type="ARBA" id="ARBA00022536"/>
    </source>
</evidence>
<dbReference type="FunFam" id="2.10.25.10:FF:001134">
    <property type="entry name" value="Putative wall-associated receptor protein kinase family protein"/>
    <property type="match status" value="1"/>
</dbReference>
<dbReference type="AlphaFoldDB" id="A0A0D9VMF5"/>
<evidence type="ECO:0000256" key="4">
    <source>
        <dbReference type="ARBA" id="ARBA00023157"/>
    </source>
</evidence>
<evidence type="ECO:0000313" key="8">
    <source>
        <dbReference type="EnsemblPlants" id="LPERR02G30220.1"/>
    </source>
</evidence>
<evidence type="ECO:0000256" key="1">
    <source>
        <dbReference type="ARBA" id="ARBA00004167"/>
    </source>
</evidence>
<feature type="domain" description="EGF-like" evidence="7">
    <location>
        <begin position="307"/>
        <end position="344"/>
    </location>
</feature>
<feature type="chain" id="PRO_5002347614" description="EGF-like domain-containing protein" evidence="6">
    <location>
        <begin position="28"/>
        <end position="352"/>
    </location>
</feature>
<evidence type="ECO:0000256" key="6">
    <source>
        <dbReference type="SAM" id="SignalP"/>
    </source>
</evidence>
<dbReference type="Gene3D" id="2.10.25.10">
    <property type="entry name" value="Laminin"/>
    <property type="match status" value="1"/>
</dbReference>
<keyword evidence="9" id="KW-1185">Reference proteome</keyword>
<dbReference type="Pfam" id="PF07645">
    <property type="entry name" value="EGF_CA"/>
    <property type="match status" value="1"/>
</dbReference>
<feature type="signal peptide" evidence="6">
    <location>
        <begin position="1"/>
        <end position="27"/>
    </location>
</feature>
<dbReference type="GO" id="GO:0030247">
    <property type="term" value="F:polysaccharide binding"/>
    <property type="evidence" value="ECO:0007669"/>
    <property type="project" value="InterPro"/>
</dbReference>
<dbReference type="InterPro" id="IPR001881">
    <property type="entry name" value="EGF-like_Ca-bd_dom"/>
</dbReference>
<reference evidence="9" key="2">
    <citation type="submission" date="2013-12" db="EMBL/GenBank/DDBJ databases">
        <authorList>
            <person name="Yu Y."/>
            <person name="Lee S."/>
            <person name="de Baynast K."/>
            <person name="Wissotski M."/>
            <person name="Liu L."/>
            <person name="Talag J."/>
            <person name="Goicoechea J."/>
            <person name="Angelova A."/>
            <person name="Jetty R."/>
            <person name="Kudrna D."/>
            <person name="Golser W."/>
            <person name="Rivera L."/>
            <person name="Zhang J."/>
            <person name="Wing R."/>
        </authorList>
    </citation>
    <scope>NUCLEOTIDE SEQUENCE</scope>
</reference>
<keyword evidence="2 5" id="KW-0245">EGF-like domain</keyword>
<protein>
    <recommendedName>
        <fullName evidence="7">EGF-like domain-containing protein</fullName>
    </recommendedName>
</protein>
<accession>A0A0D9VMF5</accession>
<reference evidence="8" key="3">
    <citation type="submission" date="2015-04" db="UniProtKB">
        <authorList>
            <consortium name="EnsemblPlants"/>
        </authorList>
    </citation>
    <scope>IDENTIFICATION</scope>
</reference>
<keyword evidence="4" id="KW-1015">Disulfide bond</keyword>
<comment type="subcellular location">
    <subcellularLocation>
        <location evidence="1">Membrane</location>
        <topology evidence="1">Single-pass membrane protein</topology>
    </subcellularLocation>
</comment>
<dbReference type="InterPro" id="IPR025287">
    <property type="entry name" value="WAK_GUB"/>
</dbReference>
<dbReference type="PANTHER" id="PTHR33491">
    <property type="entry name" value="OSJNBA0016N04.9 PROTEIN"/>
    <property type="match status" value="1"/>
</dbReference>
<dbReference type="GO" id="GO:0005509">
    <property type="term" value="F:calcium ion binding"/>
    <property type="evidence" value="ECO:0007669"/>
    <property type="project" value="InterPro"/>
</dbReference>
<comment type="caution">
    <text evidence="5">Lacks conserved residue(s) required for the propagation of feature annotation.</text>
</comment>
<proteinExistence type="predicted"/>